<organism evidence="1 2">
    <name type="scientific">Sphingomonas xanthus</name>
    <dbReference type="NCBI Taxonomy" id="2594473"/>
    <lineage>
        <taxon>Bacteria</taxon>
        <taxon>Pseudomonadati</taxon>
        <taxon>Pseudomonadota</taxon>
        <taxon>Alphaproteobacteria</taxon>
        <taxon>Sphingomonadales</taxon>
        <taxon>Sphingomonadaceae</taxon>
        <taxon>Sphingomonas</taxon>
    </lineage>
</organism>
<evidence type="ECO:0000313" key="1">
    <source>
        <dbReference type="EMBL" id="QDP19842.1"/>
    </source>
</evidence>
<dbReference type="RefSeq" id="WP_147494291.1">
    <property type="nucleotide sequence ID" value="NZ_CP041659.1"/>
</dbReference>
<dbReference type="PANTHER" id="PTHR41368:SF1">
    <property type="entry name" value="PROTEIN YGHO"/>
    <property type="match status" value="1"/>
</dbReference>
<dbReference type="EMBL" id="CP041659">
    <property type="protein sequence ID" value="QDP19842.1"/>
    <property type="molecule type" value="Genomic_DNA"/>
</dbReference>
<dbReference type="Proteomes" id="UP000321857">
    <property type="component" value="Chromosome"/>
</dbReference>
<dbReference type="AlphaFoldDB" id="A0A516ISE8"/>
<name>A0A516ISE8_9SPHN</name>
<dbReference type="OrthoDB" id="9806005at2"/>
<keyword evidence="1" id="KW-0808">Transferase</keyword>
<proteinExistence type="predicted"/>
<accession>A0A516ISE8</accession>
<dbReference type="GO" id="GO:0016740">
    <property type="term" value="F:transferase activity"/>
    <property type="evidence" value="ECO:0007669"/>
    <property type="project" value="UniProtKB-KW"/>
</dbReference>
<dbReference type="KEGG" id="sxa:FMM02_07655"/>
<gene>
    <name evidence="1" type="ORF">FMM02_07655</name>
</gene>
<dbReference type="InterPro" id="IPR039968">
    <property type="entry name" value="BcerS-like"/>
</dbReference>
<dbReference type="PANTHER" id="PTHR41368">
    <property type="entry name" value="PROTEIN YGHO"/>
    <property type="match status" value="1"/>
</dbReference>
<sequence length="380" mass="43300">MTAPLTIRKVADKADRKRFVDFAWTVYRDDPYWVPPLKDEVHGLLDPKRNPWFGHGRAELWLALRGDRVVGRISAQVDELVQQHMRPGTGQWGMFEALEPEVAAALIATAESWLREQAMVRAIGPMSISIWDEPGLLIKGFRQSPMVMMGHHRPEYEGWIEAAGYSKAKDLYTYELDIRIDMIPVIERLIRAGEANPRINVRKVDASRFDAEAAIILNLLNDAWSDNWGFVPLTEAEIAYAGKKLKPIIYEDLVRIAEYDGEPVAFMITIPDVNELIRDLDGRLFPFGWAKLLWRLRKPRTARVRVPLMGVAKKIQGSRLAGQLAFMLIEQIRRACVADFGVTHGEFGWVLEDNQGMMSIAQLPGANINHVYRIYQRDLG</sequence>
<protein>
    <submittedName>
        <fullName evidence="1">N-acetyltransferase</fullName>
    </submittedName>
</protein>
<dbReference type="InterPro" id="IPR016181">
    <property type="entry name" value="Acyl_CoA_acyltransferase"/>
</dbReference>
<dbReference type="SUPFAM" id="SSF55729">
    <property type="entry name" value="Acyl-CoA N-acyltransferases (Nat)"/>
    <property type="match status" value="1"/>
</dbReference>
<dbReference type="Gene3D" id="3.40.630.30">
    <property type="match status" value="1"/>
</dbReference>
<keyword evidence="2" id="KW-1185">Reference proteome</keyword>
<reference evidence="1 2" key="1">
    <citation type="submission" date="2019-07" db="EMBL/GenBank/DDBJ databases">
        <title>Sphingomonas AE3 Genome sequencing and assembly.</title>
        <authorList>
            <person name="Kim H."/>
        </authorList>
    </citation>
    <scope>NUCLEOTIDE SEQUENCE [LARGE SCALE GENOMIC DNA]</scope>
    <source>
        <strain evidence="1 2">AE3</strain>
    </source>
</reference>
<evidence type="ECO:0000313" key="2">
    <source>
        <dbReference type="Proteomes" id="UP000321857"/>
    </source>
</evidence>